<sequence length="180" mass="20871">MSPVDLKIPRSTRDILLTHDTTRDILSTHDRALDTISSKYRANVACRYATFSQRTIRRATFFRRMIRRATFSRRTMGHSTLYRANIAQMSLVDNLSLDGRHTTFKRHSSDIFSMRDTTRDNSVDSQDFLRHATINFALSGFRASVISCVERMSRECRASYRASRECHASYRASRECRVST</sequence>
<keyword evidence="2" id="KW-1185">Reference proteome</keyword>
<reference evidence="1" key="1">
    <citation type="journal article" date="2019" name="bioRxiv">
        <title>The Genome of the Zebra Mussel, Dreissena polymorpha: A Resource for Invasive Species Research.</title>
        <authorList>
            <person name="McCartney M.A."/>
            <person name="Auch B."/>
            <person name="Kono T."/>
            <person name="Mallez S."/>
            <person name="Zhang Y."/>
            <person name="Obille A."/>
            <person name="Becker A."/>
            <person name="Abrahante J.E."/>
            <person name="Garbe J."/>
            <person name="Badalamenti J.P."/>
            <person name="Herman A."/>
            <person name="Mangelson H."/>
            <person name="Liachko I."/>
            <person name="Sullivan S."/>
            <person name="Sone E.D."/>
            <person name="Koren S."/>
            <person name="Silverstein K.A.T."/>
            <person name="Beckman K.B."/>
            <person name="Gohl D.M."/>
        </authorList>
    </citation>
    <scope>NUCLEOTIDE SEQUENCE</scope>
    <source>
        <strain evidence="1">Duluth1</strain>
        <tissue evidence="1">Whole animal</tissue>
    </source>
</reference>
<dbReference type="Proteomes" id="UP000828390">
    <property type="component" value="Unassembled WGS sequence"/>
</dbReference>
<dbReference type="AlphaFoldDB" id="A0A9D4D8D8"/>
<accession>A0A9D4D8D8</accession>
<reference evidence="1" key="2">
    <citation type="submission" date="2020-11" db="EMBL/GenBank/DDBJ databases">
        <authorList>
            <person name="McCartney M.A."/>
            <person name="Auch B."/>
            <person name="Kono T."/>
            <person name="Mallez S."/>
            <person name="Becker A."/>
            <person name="Gohl D.M."/>
            <person name="Silverstein K.A.T."/>
            <person name="Koren S."/>
            <person name="Bechman K.B."/>
            <person name="Herman A."/>
            <person name="Abrahante J.E."/>
            <person name="Garbe J."/>
        </authorList>
    </citation>
    <scope>NUCLEOTIDE SEQUENCE</scope>
    <source>
        <strain evidence="1">Duluth1</strain>
        <tissue evidence="1">Whole animal</tissue>
    </source>
</reference>
<dbReference type="EMBL" id="JAIWYP010000011">
    <property type="protein sequence ID" value="KAH3740908.1"/>
    <property type="molecule type" value="Genomic_DNA"/>
</dbReference>
<gene>
    <name evidence="1" type="ORF">DPMN_047625</name>
</gene>
<protein>
    <submittedName>
        <fullName evidence="1">Uncharacterized protein</fullName>
    </submittedName>
</protein>
<organism evidence="1 2">
    <name type="scientific">Dreissena polymorpha</name>
    <name type="common">Zebra mussel</name>
    <name type="synonym">Mytilus polymorpha</name>
    <dbReference type="NCBI Taxonomy" id="45954"/>
    <lineage>
        <taxon>Eukaryota</taxon>
        <taxon>Metazoa</taxon>
        <taxon>Spiralia</taxon>
        <taxon>Lophotrochozoa</taxon>
        <taxon>Mollusca</taxon>
        <taxon>Bivalvia</taxon>
        <taxon>Autobranchia</taxon>
        <taxon>Heteroconchia</taxon>
        <taxon>Euheterodonta</taxon>
        <taxon>Imparidentia</taxon>
        <taxon>Neoheterodontei</taxon>
        <taxon>Myida</taxon>
        <taxon>Dreissenoidea</taxon>
        <taxon>Dreissenidae</taxon>
        <taxon>Dreissena</taxon>
    </lineage>
</organism>
<name>A0A9D4D8D8_DREPO</name>
<comment type="caution">
    <text evidence="1">The sequence shown here is derived from an EMBL/GenBank/DDBJ whole genome shotgun (WGS) entry which is preliminary data.</text>
</comment>
<evidence type="ECO:0000313" key="2">
    <source>
        <dbReference type="Proteomes" id="UP000828390"/>
    </source>
</evidence>
<proteinExistence type="predicted"/>
<evidence type="ECO:0000313" key="1">
    <source>
        <dbReference type="EMBL" id="KAH3740908.1"/>
    </source>
</evidence>